<proteinExistence type="predicted"/>
<evidence type="ECO:0000313" key="3">
    <source>
        <dbReference type="EMBL" id="ASU33226.1"/>
    </source>
</evidence>
<gene>
    <name evidence="3" type="ORF">MuYL_1328</name>
</gene>
<dbReference type="SUPFAM" id="SSF48317">
    <property type="entry name" value="Acid phosphatase/Vanadium-dependent haloperoxidase"/>
    <property type="match status" value="1"/>
</dbReference>
<dbReference type="AlphaFoldDB" id="A0A223NTS4"/>
<dbReference type="EMBL" id="CP022743">
    <property type="protein sequence ID" value="ASU33226.1"/>
    <property type="molecule type" value="Genomic_DNA"/>
</dbReference>
<feature type="transmembrane region" description="Helical" evidence="1">
    <location>
        <begin position="158"/>
        <end position="176"/>
    </location>
</feature>
<dbReference type="RefSeq" id="WP_094569716.1">
    <property type="nucleotide sequence ID" value="NZ_CP022743.1"/>
</dbReference>
<dbReference type="KEGG" id="muc:MuYL_1328"/>
<accession>A0A223NTS4</accession>
<dbReference type="InterPro" id="IPR000326">
    <property type="entry name" value="PAP2/HPO"/>
</dbReference>
<evidence type="ECO:0000313" key="4">
    <source>
        <dbReference type="Proteomes" id="UP000215002"/>
    </source>
</evidence>
<dbReference type="OrthoDB" id="9773582at2"/>
<feature type="transmembrane region" description="Helical" evidence="1">
    <location>
        <begin position="12"/>
        <end position="33"/>
    </location>
</feature>
<keyword evidence="1" id="KW-0472">Membrane</keyword>
<organism evidence="3 4">
    <name type="scientific">Mucilaginibacter xinganensis</name>
    <dbReference type="NCBI Taxonomy" id="1234841"/>
    <lineage>
        <taxon>Bacteria</taxon>
        <taxon>Pseudomonadati</taxon>
        <taxon>Bacteroidota</taxon>
        <taxon>Sphingobacteriia</taxon>
        <taxon>Sphingobacteriales</taxon>
        <taxon>Sphingobacteriaceae</taxon>
        <taxon>Mucilaginibacter</taxon>
    </lineage>
</organism>
<dbReference type="PANTHER" id="PTHR14969">
    <property type="entry name" value="SPHINGOSINE-1-PHOSPHATE PHOSPHOHYDROLASE"/>
    <property type="match status" value="1"/>
</dbReference>
<dbReference type="Proteomes" id="UP000215002">
    <property type="component" value="Chromosome"/>
</dbReference>
<dbReference type="Pfam" id="PF01569">
    <property type="entry name" value="PAP2"/>
    <property type="match status" value="1"/>
</dbReference>
<name>A0A223NTS4_9SPHI</name>
<evidence type="ECO:0000256" key="1">
    <source>
        <dbReference type="SAM" id="Phobius"/>
    </source>
</evidence>
<keyword evidence="1" id="KW-1133">Transmembrane helix</keyword>
<feature type="domain" description="Phosphatidic acid phosphatase type 2/haloperoxidase" evidence="2">
    <location>
        <begin position="82"/>
        <end position="197"/>
    </location>
</feature>
<dbReference type="SMART" id="SM00014">
    <property type="entry name" value="acidPPc"/>
    <property type="match status" value="1"/>
</dbReference>
<dbReference type="Gene3D" id="1.20.144.10">
    <property type="entry name" value="Phosphatidic acid phosphatase type 2/haloperoxidase"/>
    <property type="match status" value="1"/>
</dbReference>
<keyword evidence="4" id="KW-1185">Reference proteome</keyword>
<keyword evidence="1" id="KW-0812">Transmembrane</keyword>
<feature type="transmembrane region" description="Helical" evidence="1">
    <location>
        <begin position="53"/>
        <end position="75"/>
    </location>
</feature>
<feature type="transmembrane region" description="Helical" evidence="1">
    <location>
        <begin position="182"/>
        <end position="200"/>
    </location>
</feature>
<sequence length="219" mass="24728">MNIGINDVLKQIRLFFIIYLILLCGCLLVKVLFTKEAIYFAVNACYSPFLDYIAPYVTDIGDGITIIILSAILSLFNYRASFLMITSYALTSLTAQAVKYIFDAPRPILLYKDKASLMHLVKGVYMIQYHSFPSGHTVTAFSAAVVTVYLAKNKNWSILLLLVAIAVGYSRMYLSEHFFEDVVAGSVIGVLVTGCWLSFIDRKQFLNKPSWNRGLLKRY</sequence>
<reference evidence="3 4" key="1">
    <citation type="submission" date="2017-08" db="EMBL/GenBank/DDBJ databases">
        <title>Complete genome sequence of Mucilaginibacter sp. strain BJC16-A31.</title>
        <authorList>
            <consortium name="Henan University of Science and Technology"/>
            <person name="You X."/>
        </authorList>
    </citation>
    <scope>NUCLEOTIDE SEQUENCE [LARGE SCALE GENOMIC DNA]</scope>
    <source>
        <strain evidence="3 4">BJC16-A31</strain>
    </source>
</reference>
<dbReference type="InterPro" id="IPR036938">
    <property type="entry name" value="PAP2/HPO_sf"/>
</dbReference>
<dbReference type="PANTHER" id="PTHR14969:SF13">
    <property type="entry name" value="AT30094P"/>
    <property type="match status" value="1"/>
</dbReference>
<protein>
    <recommendedName>
        <fullName evidence="2">Phosphatidic acid phosphatase type 2/haloperoxidase domain-containing protein</fullName>
    </recommendedName>
</protein>
<evidence type="ECO:0000259" key="2">
    <source>
        <dbReference type="SMART" id="SM00014"/>
    </source>
</evidence>